<feature type="region of interest" description="Disordered" evidence="1">
    <location>
        <begin position="394"/>
        <end position="413"/>
    </location>
</feature>
<dbReference type="PROSITE" id="PS51029">
    <property type="entry name" value="MADF"/>
    <property type="match status" value="1"/>
</dbReference>
<name>A0A7R9CLH3_TIMPO</name>
<feature type="compositionally biased region" description="Basic and acidic residues" evidence="1">
    <location>
        <begin position="12"/>
        <end position="28"/>
    </location>
</feature>
<dbReference type="Pfam" id="PF10545">
    <property type="entry name" value="MADF_DNA_bdg"/>
    <property type="match status" value="1"/>
</dbReference>
<dbReference type="InterPro" id="IPR006578">
    <property type="entry name" value="MADF-dom"/>
</dbReference>
<proteinExistence type="predicted"/>
<dbReference type="GO" id="GO:0005667">
    <property type="term" value="C:transcription regulator complex"/>
    <property type="evidence" value="ECO:0007669"/>
    <property type="project" value="TreeGrafter"/>
</dbReference>
<gene>
    <name evidence="3" type="ORF">TPSB3V08_LOCUS1851</name>
</gene>
<dbReference type="GO" id="GO:0005634">
    <property type="term" value="C:nucleus"/>
    <property type="evidence" value="ECO:0007669"/>
    <property type="project" value="TreeGrafter"/>
</dbReference>
<feature type="region of interest" description="Disordered" evidence="1">
    <location>
        <begin position="1"/>
        <end position="56"/>
    </location>
</feature>
<dbReference type="PANTHER" id="PTHR12243">
    <property type="entry name" value="MADF DOMAIN TRANSCRIPTION FACTOR"/>
    <property type="match status" value="1"/>
</dbReference>
<dbReference type="SMART" id="SM00595">
    <property type="entry name" value="MADF"/>
    <property type="match status" value="1"/>
</dbReference>
<evidence type="ECO:0000259" key="2">
    <source>
        <dbReference type="PROSITE" id="PS51029"/>
    </source>
</evidence>
<dbReference type="InterPro" id="IPR039353">
    <property type="entry name" value="TF_Adf1"/>
</dbReference>
<feature type="domain" description="MADF" evidence="2">
    <location>
        <begin position="254"/>
        <end position="338"/>
    </location>
</feature>
<evidence type="ECO:0000256" key="1">
    <source>
        <dbReference type="SAM" id="MobiDB-lite"/>
    </source>
</evidence>
<accession>A0A7R9CLH3</accession>
<dbReference type="PANTHER" id="PTHR12243:SF67">
    <property type="entry name" value="COREPRESSOR OF PANGOLIN, ISOFORM A-RELATED"/>
    <property type="match status" value="1"/>
</dbReference>
<protein>
    <recommendedName>
        <fullName evidence="2">MADF domain-containing protein</fullName>
    </recommendedName>
</protein>
<evidence type="ECO:0000313" key="3">
    <source>
        <dbReference type="EMBL" id="CAD7398744.1"/>
    </source>
</evidence>
<feature type="region of interest" description="Disordered" evidence="1">
    <location>
        <begin position="140"/>
        <end position="159"/>
    </location>
</feature>
<sequence length="452" mass="51725">MVPSCTRLRKKRTEETEVTHREGKEKVVGGRLVGKKKGRRRKKERDREKKRWTGSMHSRSVRCMVTHGALRSAHFKLCARAEHMTHVRKGEEGEQDFEKSVIEYSFDSCKICRVKCTRICVERKGVKLFSNKIPSNLGTLGRDSKPDLTLTGKPDKMSLTSSLRGGFAWRERGKPFPPLGTPSRDSNPNRPVIDSPVYCKSDALDRVTSEAVSSTLKQSSRGRVAQQLRLVVRVCAGLRSLYTMAKLKVNSDEKLIELVKMHPALYDRGQEDYKDAQMKEIIWKTIGESVGKTVGECKKRWKDIRDNYFRNKRKELASTRLSKWRLYKLLTFLDQARREKRSQCSLPEDSEGETSQQSEYLLNVQNTEDSMDIIMSPSQLKSEDPTASCIDSLQAESGRSQDTHASQPSVKSHSLNKAASYYKVVEGIKKNRITERMRILRSMAREEDDDLQ</sequence>
<reference evidence="3" key="1">
    <citation type="submission" date="2020-11" db="EMBL/GenBank/DDBJ databases">
        <authorList>
            <person name="Tran Van P."/>
        </authorList>
    </citation>
    <scope>NUCLEOTIDE SEQUENCE</scope>
</reference>
<dbReference type="AlphaFoldDB" id="A0A7R9CLH3"/>
<feature type="compositionally biased region" description="Basic residues" evidence="1">
    <location>
        <begin position="33"/>
        <end position="44"/>
    </location>
</feature>
<organism evidence="3">
    <name type="scientific">Timema poppense</name>
    <name type="common">Walking stick</name>
    <dbReference type="NCBI Taxonomy" id="170557"/>
    <lineage>
        <taxon>Eukaryota</taxon>
        <taxon>Metazoa</taxon>
        <taxon>Ecdysozoa</taxon>
        <taxon>Arthropoda</taxon>
        <taxon>Hexapoda</taxon>
        <taxon>Insecta</taxon>
        <taxon>Pterygota</taxon>
        <taxon>Neoptera</taxon>
        <taxon>Polyneoptera</taxon>
        <taxon>Phasmatodea</taxon>
        <taxon>Timematodea</taxon>
        <taxon>Timematoidea</taxon>
        <taxon>Timematidae</taxon>
        <taxon>Timema</taxon>
    </lineage>
</organism>
<dbReference type="EMBL" id="OD000670">
    <property type="protein sequence ID" value="CAD7398744.1"/>
    <property type="molecule type" value="Genomic_DNA"/>
</dbReference>
<feature type="region of interest" description="Disordered" evidence="1">
    <location>
        <begin position="168"/>
        <end position="192"/>
    </location>
</feature>
<dbReference type="GO" id="GO:0006357">
    <property type="term" value="P:regulation of transcription by RNA polymerase II"/>
    <property type="evidence" value="ECO:0007669"/>
    <property type="project" value="TreeGrafter"/>
</dbReference>